<dbReference type="InterPro" id="IPR046038">
    <property type="entry name" value="DUF5996"/>
</dbReference>
<sequence>MTELFPPIPIFACADSTETVHRFEQIVSKIRLDQAPPRNHWWHVPFHLTGRGIMSRPVGRDMMFAIDFDFVDHRLVINTLAGQTATFLLPGLSVAAFQERLFTALSHLGIQVHIEAEPYDLADSTPFAEDTTHAAYDPYCVNRCWQVLSQVGLVLEECTTSGTPSTSRSCDSPADRRSSRTPSTR</sequence>
<name>A0A7W7SLU2_9ACTN</name>
<keyword evidence="3" id="KW-1185">Reference proteome</keyword>
<evidence type="ECO:0000313" key="3">
    <source>
        <dbReference type="Proteomes" id="UP000578819"/>
    </source>
</evidence>
<dbReference type="Proteomes" id="UP000578819">
    <property type="component" value="Unassembled WGS sequence"/>
</dbReference>
<dbReference type="EMBL" id="JACHJW010000001">
    <property type="protein sequence ID" value="MBB4957172.1"/>
    <property type="molecule type" value="Genomic_DNA"/>
</dbReference>
<dbReference type="AlphaFoldDB" id="A0A7W7SLU2"/>
<evidence type="ECO:0000256" key="1">
    <source>
        <dbReference type="SAM" id="MobiDB-lite"/>
    </source>
</evidence>
<protein>
    <submittedName>
        <fullName evidence="2">Uncharacterized protein</fullName>
    </submittedName>
</protein>
<proteinExistence type="predicted"/>
<reference evidence="2 3" key="1">
    <citation type="submission" date="2020-08" db="EMBL/GenBank/DDBJ databases">
        <title>Sequencing the genomes of 1000 actinobacteria strains.</title>
        <authorList>
            <person name="Klenk H.-P."/>
        </authorList>
    </citation>
    <scope>NUCLEOTIDE SEQUENCE [LARGE SCALE GENOMIC DNA]</scope>
    <source>
        <strain evidence="2 3">DSM 45886</strain>
    </source>
</reference>
<evidence type="ECO:0000313" key="2">
    <source>
        <dbReference type="EMBL" id="MBB4957172.1"/>
    </source>
</evidence>
<feature type="compositionally biased region" description="Polar residues" evidence="1">
    <location>
        <begin position="159"/>
        <end position="170"/>
    </location>
</feature>
<comment type="caution">
    <text evidence="2">The sequence shown here is derived from an EMBL/GenBank/DDBJ whole genome shotgun (WGS) entry which is preliminary data.</text>
</comment>
<dbReference type="Pfam" id="PF19459">
    <property type="entry name" value="DUF5996"/>
    <property type="match status" value="1"/>
</dbReference>
<organism evidence="2 3">
    <name type="scientific">Micromonospora polyrhachis</name>
    <dbReference type="NCBI Taxonomy" id="1282883"/>
    <lineage>
        <taxon>Bacteria</taxon>
        <taxon>Bacillati</taxon>
        <taxon>Actinomycetota</taxon>
        <taxon>Actinomycetes</taxon>
        <taxon>Micromonosporales</taxon>
        <taxon>Micromonosporaceae</taxon>
        <taxon>Micromonospora</taxon>
    </lineage>
</organism>
<gene>
    <name evidence="2" type="ORF">FHR38_000905</name>
</gene>
<accession>A0A7W7SLU2</accession>
<feature type="region of interest" description="Disordered" evidence="1">
    <location>
        <begin position="159"/>
        <end position="185"/>
    </location>
</feature>